<dbReference type="Gene3D" id="3.30.428.10">
    <property type="entry name" value="HIT-like"/>
    <property type="match status" value="2"/>
</dbReference>
<evidence type="ECO:0000313" key="16">
    <source>
        <dbReference type="EMBL" id="KAK9767390.1"/>
    </source>
</evidence>
<keyword evidence="8 13" id="KW-0548">Nucleotidyltransferase</keyword>
<evidence type="ECO:0000256" key="5">
    <source>
        <dbReference type="ARBA" id="ARBA00012384"/>
    </source>
</evidence>
<dbReference type="PROSITE" id="PS00117">
    <property type="entry name" value="GAL_P_UDP_TRANSF_I"/>
    <property type="match status" value="1"/>
</dbReference>
<evidence type="ECO:0000256" key="11">
    <source>
        <dbReference type="ARBA" id="ARBA00023144"/>
    </source>
</evidence>
<dbReference type="SUPFAM" id="SSF54197">
    <property type="entry name" value="HIT-like"/>
    <property type="match status" value="2"/>
</dbReference>
<evidence type="ECO:0000256" key="7">
    <source>
        <dbReference type="ARBA" id="ARBA00022679"/>
    </source>
</evidence>
<keyword evidence="17" id="KW-1185">Reference proteome</keyword>
<dbReference type="Pfam" id="PF01087">
    <property type="entry name" value="GalP_UDP_transf"/>
    <property type="match status" value="1"/>
</dbReference>
<evidence type="ECO:0000256" key="6">
    <source>
        <dbReference type="ARBA" id="ARBA00016340"/>
    </source>
</evidence>
<reference evidence="16 17" key="1">
    <citation type="submission" date="2023-04" db="EMBL/GenBank/DDBJ databases">
        <title>Genome of Basidiobolus ranarum AG-B5.</title>
        <authorList>
            <person name="Stajich J.E."/>
            <person name="Carter-House D."/>
            <person name="Gryganskyi A."/>
        </authorList>
    </citation>
    <scope>NUCLEOTIDE SEQUENCE [LARGE SCALE GENOMIC DNA]</scope>
    <source>
        <strain evidence="16 17">AG-B5</strain>
    </source>
</reference>
<proteinExistence type="inferred from homology"/>
<feature type="domain" description="Galactose-1-phosphate uridyl transferase N-terminal" evidence="14">
    <location>
        <begin position="4"/>
        <end position="193"/>
    </location>
</feature>
<evidence type="ECO:0000313" key="17">
    <source>
        <dbReference type="Proteomes" id="UP001479436"/>
    </source>
</evidence>
<dbReference type="InterPro" id="IPR036265">
    <property type="entry name" value="HIT-like_sf"/>
</dbReference>
<organism evidence="16 17">
    <name type="scientific">Basidiobolus ranarum</name>
    <dbReference type="NCBI Taxonomy" id="34480"/>
    <lineage>
        <taxon>Eukaryota</taxon>
        <taxon>Fungi</taxon>
        <taxon>Fungi incertae sedis</taxon>
        <taxon>Zoopagomycota</taxon>
        <taxon>Entomophthoromycotina</taxon>
        <taxon>Basidiobolomycetes</taxon>
        <taxon>Basidiobolales</taxon>
        <taxon>Basidiobolaceae</taxon>
        <taxon>Basidiobolus</taxon>
    </lineage>
</organism>
<dbReference type="InterPro" id="IPR001937">
    <property type="entry name" value="GalP_UDPtransf1"/>
</dbReference>
<comment type="cofactor">
    <cofactor evidence="2">
        <name>Zn(2+)</name>
        <dbReference type="ChEBI" id="CHEBI:29105"/>
    </cofactor>
</comment>
<dbReference type="NCBIfam" id="NF008724">
    <property type="entry name" value="PRK11720.1"/>
    <property type="match status" value="1"/>
</dbReference>
<name>A0ABR2X0U1_9FUNG</name>
<feature type="domain" description="Galactose-1-phosphate uridyl transferase C-terminal" evidence="15">
    <location>
        <begin position="200"/>
        <end position="363"/>
    </location>
</feature>
<dbReference type="InterPro" id="IPR005849">
    <property type="entry name" value="GalP_Utransf_N"/>
</dbReference>
<evidence type="ECO:0000259" key="14">
    <source>
        <dbReference type="Pfam" id="PF01087"/>
    </source>
</evidence>
<dbReference type="Pfam" id="PF02744">
    <property type="entry name" value="GalP_UDP_tr_C"/>
    <property type="match status" value="1"/>
</dbReference>
<dbReference type="GO" id="GO:0008108">
    <property type="term" value="F:UDP-glucose:hexose-1-phosphate uridylyltransferase activity"/>
    <property type="evidence" value="ECO:0007669"/>
    <property type="project" value="UniProtKB-EC"/>
</dbReference>
<evidence type="ECO:0000256" key="4">
    <source>
        <dbReference type="ARBA" id="ARBA00010951"/>
    </source>
</evidence>
<keyword evidence="12 13" id="KW-0119">Carbohydrate metabolism</keyword>
<evidence type="ECO:0000256" key="9">
    <source>
        <dbReference type="ARBA" id="ARBA00022723"/>
    </source>
</evidence>
<protein>
    <recommendedName>
        <fullName evidence="6 13">Galactose-1-phosphate uridylyltransferase</fullName>
        <ecNumber evidence="5 13">2.7.7.12</ecNumber>
    </recommendedName>
</protein>
<comment type="catalytic activity">
    <reaction evidence="1 13">
        <text>alpha-D-galactose 1-phosphate + UDP-alpha-D-glucose = alpha-D-glucose 1-phosphate + UDP-alpha-D-galactose</text>
        <dbReference type="Rhea" id="RHEA:13989"/>
        <dbReference type="ChEBI" id="CHEBI:58336"/>
        <dbReference type="ChEBI" id="CHEBI:58601"/>
        <dbReference type="ChEBI" id="CHEBI:58885"/>
        <dbReference type="ChEBI" id="CHEBI:66914"/>
        <dbReference type="EC" id="2.7.7.12"/>
    </reaction>
</comment>
<gene>
    <name evidence="16" type="primary">GAL7</name>
    <name evidence="16" type="ORF">K7432_002872</name>
</gene>
<dbReference type="PIRSF" id="PIRSF000808">
    <property type="entry name" value="GalT"/>
    <property type="match status" value="1"/>
</dbReference>
<evidence type="ECO:0000256" key="13">
    <source>
        <dbReference type="RuleBase" id="RU000506"/>
    </source>
</evidence>
<comment type="pathway">
    <text evidence="3 13">Carbohydrate metabolism; galactose metabolism.</text>
</comment>
<dbReference type="InterPro" id="IPR005850">
    <property type="entry name" value="GalP_Utransf_C"/>
</dbReference>
<dbReference type="InterPro" id="IPR019779">
    <property type="entry name" value="GalP_UDPtransf1_His-AS"/>
</dbReference>
<dbReference type="PANTHER" id="PTHR11943">
    <property type="entry name" value="GALACTOSE-1-PHOSPHATE URIDYLYLTRANSFERASE"/>
    <property type="match status" value="1"/>
</dbReference>
<evidence type="ECO:0000256" key="12">
    <source>
        <dbReference type="ARBA" id="ARBA00023277"/>
    </source>
</evidence>
<evidence type="ECO:0000259" key="15">
    <source>
        <dbReference type="Pfam" id="PF02744"/>
    </source>
</evidence>
<comment type="caution">
    <text evidence="16">The sequence shown here is derived from an EMBL/GenBank/DDBJ whole genome shotgun (WGS) entry which is preliminary data.</text>
</comment>
<dbReference type="CDD" id="cd00608">
    <property type="entry name" value="GalT"/>
    <property type="match status" value="1"/>
</dbReference>
<keyword evidence="7 13" id="KW-0808">Transferase</keyword>
<evidence type="ECO:0000256" key="8">
    <source>
        <dbReference type="ARBA" id="ARBA00022695"/>
    </source>
</evidence>
<evidence type="ECO:0000256" key="10">
    <source>
        <dbReference type="ARBA" id="ARBA00022833"/>
    </source>
</evidence>
<dbReference type="EMBL" id="JASJQH010000081">
    <property type="protein sequence ID" value="KAK9767390.1"/>
    <property type="molecule type" value="Genomic_DNA"/>
</dbReference>
<comment type="similarity">
    <text evidence="4 13">Belongs to the galactose-1-phosphate uridylyltransferase type 1 family.</text>
</comment>
<evidence type="ECO:0000256" key="1">
    <source>
        <dbReference type="ARBA" id="ARBA00001107"/>
    </source>
</evidence>
<dbReference type="Proteomes" id="UP001479436">
    <property type="component" value="Unassembled WGS sequence"/>
</dbReference>
<keyword evidence="10" id="KW-0862">Zinc</keyword>
<sequence>MSAFDFTEHPHRRFNPLTRSWVLCSPHRAKRPWLGQQEEVNADPRPEYLPECYLCPRNKRAVDGASNPDYATTFVFPNDYPAVLEEQPEYTSDCSANQLGLDKLDEKAKKLFQVRGVRGNCHVVCFSPKHNVTLAEMTVPEIKIVVDTWADIYQKLGEKEFVNYVQMFENKGSAMGCSNPHPHGQIWSLEDVPEEPSKEMQAFTAYREENHSCLLCDYTSIECEAKARIVCENDSFLCVTPFWAIWPYETMVVAKQHTTKIVDLNEKQRVDLADIIRRVTCRYDNLFQCSFPYSMGVHQAPVDGKDHEGDCHLHLHFYPPLLRSATVRKFLVGFELLGEPQRDITAEQAAERLRNCSETHYTLSN</sequence>
<accession>A0ABR2X0U1</accession>
<dbReference type="NCBIfam" id="TIGR00209">
    <property type="entry name" value="galT_1"/>
    <property type="match status" value="1"/>
</dbReference>
<dbReference type="EC" id="2.7.7.12" evidence="5 13"/>
<dbReference type="PANTHER" id="PTHR11943:SF1">
    <property type="entry name" value="GALACTOSE-1-PHOSPHATE URIDYLYLTRANSFERASE"/>
    <property type="match status" value="1"/>
</dbReference>
<keyword evidence="11 13" id="KW-0299">Galactose metabolism</keyword>
<evidence type="ECO:0000256" key="3">
    <source>
        <dbReference type="ARBA" id="ARBA00004947"/>
    </source>
</evidence>
<evidence type="ECO:0000256" key="2">
    <source>
        <dbReference type="ARBA" id="ARBA00001947"/>
    </source>
</evidence>
<keyword evidence="9 13" id="KW-0479">Metal-binding</keyword>